<dbReference type="Proteomes" id="UP000247810">
    <property type="component" value="Unassembled WGS sequence"/>
</dbReference>
<feature type="domain" description="BTB" evidence="1">
    <location>
        <begin position="12"/>
        <end position="84"/>
    </location>
</feature>
<accession>A0A319CRH1</accession>
<dbReference type="VEuPathDB" id="FungiDB:BO71DRAFT_340026"/>
<dbReference type="CDD" id="cd18186">
    <property type="entry name" value="BTB_POZ_ZBTB_KLHL-like"/>
    <property type="match status" value="1"/>
</dbReference>
<evidence type="ECO:0000313" key="3">
    <source>
        <dbReference type="Proteomes" id="UP000247810"/>
    </source>
</evidence>
<keyword evidence="3" id="KW-1185">Reference proteome</keyword>
<reference evidence="2 3" key="1">
    <citation type="submission" date="2018-02" db="EMBL/GenBank/DDBJ databases">
        <title>The genomes of Aspergillus section Nigri reveals drivers in fungal speciation.</title>
        <authorList>
            <consortium name="DOE Joint Genome Institute"/>
            <person name="Vesth T.C."/>
            <person name="Nybo J."/>
            <person name="Theobald S."/>
            <person name="Brandl J."/>
            <person name="Frisvad J.C."/>
            <person name="Nielsen K.F."/>
            <person name="Lyhne E.K."/>
            <person name="Kogle M.E."/>
            <person name="Kuo A."/>
            <person name="Riley R."/>
            <person name="Clum A."/>
            <person name="Nolan M."/>
            <person name="Lipzen A."/>
            <person name="Salamov A."/>
            <person name="Henrissat B."/>
            <person name="Wiebenga A."/>
            <person name="De vries R.P."/>
            <person name="Grigoriev I.V."/>
            <person name="Mortensen U.H."/>
            <person name="Andersen M.R."/>
            <person name="Baker S.E."/>
        </authorList>
    </citation>
    <scope>NUCLEOTIDE SEQUENCE [LARGE SCALE GENOMIC DNA]</scope>
    <source>
        <strain evidence="2 3">CBS 707.79</strain>
    </source>
</reference>
<dbReference type="Pfam" id="PF00651">
    <property type="entry name" value="BTB"/>
    <property type="match status" value="1"/>
</dbReference>
<dbReference type="InterPro" id="IPR011333">
    <property type="entry name" value="SKP1/BTB/POZ_sf"/>
</dbReference>
<dbReference type="PROSITE" id="PS50097">
    <property type="entry name" value="BTB"/>
    <property type="match status" value="1"/>
</dbReference>
<evidence type="ECO:0000259" key="1">
    <source>
        <dbReference type="PROSITE" id="PS50097"/>
    </source>
</evidence>
<dbReference type="OrthoDB" id="194443at2759"/>
<feature type="non-terminal residue" evidence="2">
    <location>
        <position position="1"/>
    </location>
</feature>
<gene>
    <name evidence="2" type="ORF">BO71DRAFT_340026</name>
</gene>
<protein>
    <recommendedName>
        <fullName evidence="1">BTB domain-containing protein</fullName>
    </recommendedName>
</protein>
<dbReference type="InterPro" id="IPR000210">
    <property type="entry name" value="BTB/POZ_dom"/>
</dbReference>
<organism evidence="2 3">
    <name type="scientific">Aspergillus ellipticus CBS 707.79</name>
    <dbReference type="NCBI Taxonomy" id="1448320"/>
    <lineage>
        <taxon>Eukaryota</taxon>
        <taxon>Fungi</taxon>
        <taxon>Dikarya</taxon>
        <taxon>Ascomycota</taxon>
        <taxon>Pezizomycotina</taxon>
        <taxon>Eurotiomycetes</taxon>
        <taxon>Eurotiomycetidae</taxon>
        <taxon>Eurotiales</taxon>
        <taxon>Aspergillaceae</taxon>
        <taxon>Aspergillus</taxon>
        <taxon>Aspergillus subgen. Circumdati</taxon>
    </lineage>
</organism>
<sequence length="225" mass="25505">FRSRLLPLYSGPEVEIRIGNGPVFRVSEKLFSNKSTYFRSMFGGSFVESATHSAVMSEIEGCVSVNSFRLLVQWIYIGRVEFEVLRSPEAMISRAIEFARLASMCDVRGVERHAADRIVEVIKQFPAPNTSFGVRSPNANTFHLTHQHIEWATQLPKGHPVRGVLAAASVEGYMRQKEFRFYDEVTSNGSFAMDVLEELRNVLMQHGDMVYTDPFTSNVFRLLSD</sequence>
<dbReference type="SUPFAM" id="SSF54695">
    <property type="entry name" value="POZ domain"/>
    <property type="match status" value="1"/>
</dbReference>
<proteinExistence type="predicted"/>
<dbReference type="EMBL" id="KZ826153">
    <property type="protein sequence ID" value="PYH87896.1"/>
    <property type="molecule type" value="Genomic_DNA"/>
</dbReference>
<dbReference type="Gene3D" id="3.30.710.10">
    <property type="entry name" value="Potassium Channel Kv1.1, Chain A"/>
    <property type="match status" value="1"/>
</dbReference>
<name>A0A319CRH1_9EURO</name>
<dbReference type="AlphaFoldDB" id="A0A319CRH1"/>
<evidence type="ECO:0000313" key="2">
    <source>
        <dbReference type="EMBL" id="PYH87896.1"/>
    </source>
</evidence>